<gene>
    <name evidence="3" type="ORF">MetexDRAFT_2405</name>
</gene>
<evidence type="ECO:0000313" key="4">
    <source>
        <dbReference type="Proteomes" id="UP000004382"/>
    </source>
</evidence>
<evidence type="ECO:0000313" key="3">
    <source>
        <dbReference type="EMBL" id="EHP92716.1"/>
    </source>
</evidence>
<feature type="region of interest" description="Disordered" evidence="1">
    <location>
        <begin position="129"/>
        <end position="150"/>
    </location>
</feature>
<organism evidence="3 4">
    <name type="scientific">Methylorubrum extorquens DSM 13060</name>
    <dbReference type="NCBI Taxonomy" id="882800"/>
    <lineage>
        <taxon>Bacteria</taxon>
        <taxon>Pseudomonadati</taxon>
        <taxon>Pseudomonadota</taxon>
        <taxon>Alphaproteobacteria</taxon>
        <taxon>Hyphomicrobiales</taxon>
        <taxon>Methylobacteriaceae</taxon>
        <taxon>Methylorubrum</taxon>
    </lineage>
</organism>
<feature type="signal peptide" evidence="2">
    <location>
        <begin position="1"/>
        <end position="21"/>
    </location>
</feature>
<feature type="compositionally biased region" description="Basic and acidic residues" evidence="1">
    <location>
        <begin position="140"/>
        <end position="150"/>
    </location>
</feature>
<feature type="region of interest" description="Disordered" evidence="1">
    <location>
        <begin position="32"/>
        <end position="87"/>
    </location>
</feature>
<evidence type="ECO:0000256" key="2">
    <source>
        <dbReference type="SAM" id="SignalP"/>
    </source>
</evidence>
<dbReference type="RefSeq" id="WP_003599841.1">
    <property type="nucleotide sequence ID" value="NZ_AGJK01000052.1"/>
</dbReference>
<feature type="chain" id="PRO_5003551431" evidence="2">
    <location>
        <begin position="22"/>
        <end position="150"/>
    </location>
</feature>
<proteinExistence type="predicted"/>
<name>H1KIE3_METEX</name>
<dbReference type="EMBL" id="AGJK01000052">
    <property type="protein sequence ID" value="EHP92716.1"/>
    <property type="molecule type" value="Genomic_DNA"/>
</dbReference>
<evidence type="ECO:0000256" key="1">
    <source>
        <dbReference type="SAM" id="MobiDB-lite"/>
    </source>
</evidence>
<dbReference type="Proteomes" id="UP000004382">
    <property type="component" value="Unassembled WGS sequence"/>
</dbReference>
<reference evidence="3 4" key="1">
    <citation type="submission" date="2011-09" db="EMBL/GenBank/DDBJ databases">
        <title>The draft genome of Methylobacterium extorquens DSM 13060.</title>
        <authorList>
            <consortium name="US DOE Joint Genome Institute (JGI-PGF)"/>
            <person name="Lucas S."/>
            <person name="Han J."/>
            <person name="Lapidus A."/>
            <person name="Cheng J.-F."/>
            <person name="Goodwin L."/>
            <person name="Pitluck S."/>
            <person name="Peters L."/>
            <person name="Land M.L."/>
            <person name="Hauser L."/>
            <person name="Koskimaki J."/>
            <person name="Halonen O."/>
            <person name="Pirttila A."/>
            <person name="Frank C."/>
            <person name="Woyke T.J."/>
        </authorList>
    </citation>
    <scope>NUCLEOTIDE SEQUENCE [LARGE SCALE GENOMIC DNA]</scope>
    <source>
        <strain evidence="3 4">DSM 13060</strain>
    </source>
</reference>
<accession>H1KIE3</accession>
<comment type="caution">
    <text evidence="3">The sequence shown here is derived from an EMBL/GenBank/DDBJ whole genome shotgun (WGS) entry which is preliminary data.</text>
</comment>
<dbReference type="GeneID" id="72988488"/>
<dbReference type="AlphaFoldDB" id="H1KIE3"/>
<keyword evidence="2" id="KW-0732">Signal</keyword>
<dbReference type="PATRIC" id="fig|882800.3.peg.2354"/>
<sequence length="150" mass="15708" precursor="true">MAVLRAVLLAVLAMAVAIAPAAPCTMKRHAAADHAAAQSDPHAHQRHPAVSDGLGLTPDPSVQTNGEDAPDCHRRASAGQDHPGTHGLHKRPVGCTATCCPLACQAAMPDTPWSGEALVLRPSEPLGLAQEDGLVQPRPVRIERPPRHHV</sequence>
<protein>
    <submittedName>
        <fullName evidence="3">Putative exported protein</fullName>
    </submittedName>
</protein>